<dbReference type="GO" id="GO:0034993">
    <property type="term" value="C:meiotic nuclear membrane microtubule tethering complex"/>
    <property type="evidence" value="ECO:0007669"/>
    <property type="project" value="TreeGrafter"/>
</dbReference>
<sequence>DIMDFAEEVVLRRLKDFVARRDYALYDSGAASIPAWTSPTFNFRSISHSKSNGPDEALRSNTQVGHCWPTPGSSGRLGIRLSDAVIISHITIDHLPIELAPDISTAPRKYSLWGYHPANVDGALIHLSEGEYDIRSTSHIQTFPVFEAITRLNLSYIAVLLDIQSNWGSLDHTCLYRVRIHG</sequence>
<dbReference type="Pfam" id="PF07738">
    <property type="entry name" value="Sad1_UNC"/>
    <property type="match status" value="1"/>
</dbReference>
<dbReference type="Proteomes" id="UP000076798">
    <property type="component" value="Unassembled WGS sequence"/>
</dbReference>
<dbReference type="EMBL" id="KV428434">
    <property type="protein sequence ID" value="KZT31883.1"/>
    <property type="molecule type" value="Genomic_DNA"/>
</dbReference>
<protein>
    <recommendedName>
        <fullName evidence="5">SUN domain-containing protein</fullName>
    </recommendedName>
</protein>
<accession>A0A165X6M7</accession>
<keyword evidence="4" id="KW-0472">Membrane</keyword>
<evidence type="ECO:0000256" key="4">
    <source>
        <dbReference type="ARBA" id="ARBA00023136"/>
    </source>
</evidence>
<evidence type="ECO:0000313" key="6">
    <source>
        <dbReference type="EMBL" id="KZT31883.1"/>
    </source>
</evidence>
<proteinExistence type="predicted"/>
<evidence type="ECO:0000256" key="1">
    <source>
        <dbReference type="ARBA" id="ARBA00004370"/>
    </source>
</evidence>
<feature type="non-terminal residue" evidence="6">
    <location>
        <position position="1"/>
    </location>
</feature>
<evidence type="ECO:0000256" key="3">
    <source>
        <dbReference type="ARBA" id="ARBA00022989"/>
    </source>
</evidence>
<dbReference type="Gene3D" id="2.60.120.260">
    <property type="entry name" value="Galactose-binding domain-like"/>
    <property type="match status" value="1"/>
</dbReference>
<evidence type="ECO:0000313" key="7">
    <source>
        <dbReference type="Proteomes" id="UP000076798"/>
    </source>
</evidence>
<name>A0A165X6M7_9AGAM</name>
<dbReference type="InterPro" id="IPR012919">
    <property type="entry name" value="SUN_dom"/>
</dbReference>
<keyword evidence="2" id="KW-0812">Transmembrane</keyword>
<dbReference type="PROSITE" id="PS51469">
    <property type="entry name" value="SUN"/>
    <property type="match status" value="1"/>
</dbReference>
<dbReference type="InterPro" id="IPR045119">
    <property type="entry name" value="SUN1-5"/>
</dbReference>
<dbReference type="GO" id="GO:0043495">
    <property type="term" value="F:protein-membrane adaptor activity"/>
    <property type="evidence" value="ECO:0007669"/>
    <property type="project" value="TreeGrafter"/>
</dbReference>
<evidence type="ECO:0000256" key="2">
    <source>
        <dbReference type="ARBA" id="ARBA00022692"/>
    </source>
</evidence>
<feature type="non-terminal residue" evidence="6">
    <location>
        <position position="182"/>
    </location>
</feature>
<keyword evidence="3" id="KW-1133">Transmembrane helix</keyword>
<evidence type="ECO:0000259" key="5">
    <source>
        <dbReference type="PROSITE" id="PS51469"/>
    </source>
</evidence>
<dbReference type="PANTHER" id="PTHR12911:SF8">
    <property type="entry name" value="KLAROID PROTEIN-RELATED"/>
    <property type="match status" value="1"/>
</dbReference>
<dbReference type="OrthoDB" id="342281at2759"/>
<dbReference type="AlphaFoldDB" id="A0A165X6M7"/>
<keyword evidence="7" id="KW-1185">Reference proteome</keyword>
<dbReference type="STRING" id="1314776.A0A165X6M7"/>
<reference evidence="6 7" key="1">
    <citation type="journal article" date="2016" name="Mol. Biol. Evol.">
        <title>Comparative Genomics of Early-Diverging Mushroom-Forming Fungi Provides Insights into the Origins of Lignocellulose Decay Capabilities.</title>
        <authorList>
            <person name="Nagy L.G."/>
            <person name="Riley R."/>
            <person name="Tritt A."/>
            <person name="Adam C."/>
            <person name="Daum C."/>
            <person name="Floudas D."/>
            <person name="Sun H."/>
            <person name="Yadav J.S."/>
            <person name="Pangilinan J."/>
            <person name="Larsson K.H."/>
            <person name="Matsuura K."/>
            <person name="Barry K."/>
            <person name="Labutti K."/>
            <person name="Kuo R."/>
            <person name="Ohm R.A."/>
            <person name="Bhattacharya S.S."/>
            <person name="Shirouzu T."/>
            <person name="Yoshinaga Y."/>
            <person name="Martin F.M."/>
            <person name="Grigoriev I.V."/>
            <person name="Hibbett D.S."/>
        </authorList>
    </citation>
    <scope>NUCLEOTIDE SEQUENCE [LARGE SCALE GENOMIC DNA]</scope>
    <source>
        <strain evidence="6 7">HHB10207 ss-3</strain>
    </source>
</reference>
<organism evidence="6 7">
    <name type="scientific">Sistotremastrum suecicum HHB10207 ss-3</name>
    <dbReference type="NCBI Taxonomy" id="1314776"/>
    <lineage>
        <taxon>Eukaryota</taxon>
        <taxon>Fungi</taxon>
        <taxon>Dikarya</taxon>
        <taxon>Basidiomycota</taxon>
        <taxon>Agaricomycotina</taxon>
        <taxon>Agaricomycetes</taxon>
        <taxon>Sistotremastrales</taxon>
        <taxon>Sistotremastraceae</taxon>
        <taxon>Sistotremastrum</taxon>
    </lineage>
</organism>
<feature type="domain" description="SUN" evidence="5">
    <location>
        <begin position="14"/>
        <end position="182"/>
    </location>
</feature>
<dbReference type="PANTHER" id="PTHR12911">
    <property type="entry name" value="SAD1/UNC-84-LIKE PROTEIN-RELATED"/>
    <property type="match status" value="1"/>
</dbReference>
<gene>
    <name evidence="6" type="ORF">SISSUDRAFT_958982</name>
</gene>
<comment type="subcellular location">
    <subcellularLocation>
        <location evidence="1">Membrane</location>
    </subcellularLocation>
</comment>